<dbReference type="GO" id="GO:0015074">
    <property type="term" value="P:DNA integration"/>
    <property type="evidence" value="ECO:0007669"/>
    <property type="project" value="InterPro"/>
</dbReference>
<dbReference type="InterPro" id="IPR000477">
    <property type="entry name" value="RT_dom"/>
</dbReference>
<dbReference type="InterPro" id="IPR043502">
    <property type="entry name" value="DNA/RNA_pol_sf"/>
</dbReference>
<dbReference type="Pfam" id="PF22938">
    <property type="entry name" value="Integrase_p58_C"/>
    <property type="match status" value="1"/>
</dbReference>
<dbReference type="GO" id="GO:0016787">
    <property type="term" value="F:hydrolase activity"/>
    <property type="evidence" value="ECO:0007669"/>
    <property type="project" value="UniProtKB-KW"/>
</dbReference>
<proteinExistence type="predicted"/>
<feature type="region of interest" description="Disordered" evidence="8">
    <location>
        <begin position="1306"/>
        <end position="1341"/>
    </location>
</feature>
<dbReference type="Pfam" id="PF00665">
    <property type="entry name" value="rve"/>
    <property type="match status" value="1"/>
</dbReference>
<organism evidence="11 12">
    <name type="scientific">Araneus ventricosus</name>
    <name type="common">Orbweaver spider</name>
    <name type="synonym">Epeira ventricosa</name>
    <dbReference type="NCBI Taxonomy" id="182803"/>
    <lineage>
        <taxon>Eukaryota</taxon>
        <taxon>Metazoa</taxon>
        <taxon>Ecdysozoa</taxon>
        <taxon>Arthropoda</taxon>
        <taxon>Chelicerata</taxon>
        <taxon>Arachnida</taxon>
        <taxon>Araneae</taxon>
        <taxon>Araneomorphae</taxon>
        <taxon>Entelegynae</taxon>
        <taxon>Araneoidea</taxon>
        <taxon>Araneidae</taxon>
        <taxon>Araneus</taxon>
    </lineage>
</organism>
<evidence type="ECO:0000259" key="9">
    <source>
        <dbReference type="PROSITE" id="PS50878"/>
    </source>
</evidence>
<dbReference type="InterPro" id="IPR041588">
    <property type="entry name" value="Integrase_H2C2"/>
</dbReference>
<dbReference type="SUPFAM" id="SSF53098">
    <property type="entry name" value="Ribonuclease H-like"/>
    <property type="match status" value="1"/>
</dbReference>
<dbReference type="FunFam" id="3.30.70.270:FF:000020">
    <property type="entry name" value="Transposon Tf2-6 polyprotein-like Protein"/>
    <property type="match status" value="1"/>
</dbReference>
<evidence type="ECO:0000313" key="12">
    <source>
        <dbReference type="Proteomes" id="UP000499080"/>
    </source>
</evidence>
<dbReference type="CDD" id="cd00303">
    <property type="entry name" value="retropepsin_like"/>
    <property type="match status" value="1"/>
</dbReference>
<dbReference type="InterPro" id="IPR012337">
    <property type="entry name" value="RNaseH-like_sf"/>
</dbReference>
<keyword evidence="12" id="KW-1185">Reference proteome</keyword>
<feature type="compositionally biased region" description="Polar residues" evidence="8">
    <location>
        <begin position="1318"/>
        <end position="1328"/>
    </location>
</feature>
<dbReference type="InterPro" id="IPR043128">
    <property type="entry name" value="Rev_trsase/Diguanyl_cyclase"/>
</dbReference>
<evidence type="ECO:0000256" key="7">
    <source>
        <dbReference type="ARBA" id="ARBA00022918"/>
    </source>
</evidence>
<dbReference type="InterPro" id="IPR050951">
    <property type="entry name" value="Retrovirus_Pol_polyprotein"/>
</dbReference>
<dbReference type="Pfam" id="PF17917">
    <property type="entry name" value="RT_RNaseH"/>
    <property type="match status" value="1"/>
</dbReference>
<keyword evidence="5" id="KW-0255">Endonuclease</keyword>
<keyword evidence="3" id="KW-0548">Nucleotidyltransferase</keyword>
<dbReference type="Gene3D" id="3.30.420.10">
    <property type="entry name" value="Ribonuclease H-like superfamily/Ribonuclease H"/>
    <property type="match status" value="1"/>
</dbReference>
<dbReference type="Proteomes" id="UP000499080">
    <property type="component" value="Unassembled WGS sequence"/>
</dbReference>
<dbReference type="Gene3D" id="1.10.340.70">
    <property type="match status" value="1"/>
</dbReference>
<dbReference type="CDD" id="cd09274">
    <property type="entry name" value="RNase_HI_RT_Ty3"/>
    <property type="match status" value="1"/>
</dbReference>
<gene>
    <name evidence="11" type="primary">POL_890</name>
    <name evidence="11" type="ORF">AVEN_99153_1</name>
</gene>
<dbReference type="PROSITE" id="PS50994">
    <property type="entry name" value="INTEGRASE"/>
    <property type="match status" value="1"/>
</dbReference>
<accession>A0A4Y2QUQ3</accession>
<dbReference type="InterPro" id="IPR021109">
    <property type="entry name" value="Peptidase_aspartic_dom_sf"/>
</dbReference>
<dbReference type="CDD" id="cd01647">
    <property type="entry name" value="RT_LTR"/>
    <property type="match status" value="1"/>
</dbReference>
<dbReference type="Pfam" id="PF00078">
    <property type="entry name" value="RVT_1"/>
    <property type="match status" value="1"/>
</dbReference>
<feature type="domain" description="Reverse transcriptase" evidence="9">
    <location>
        <begin position="353"/>
        <end position="532"/>
    </location>
</feature>
<evidence type="ECO:0000256" key="8">
    <source>
        <dbReference type="SAM" id="MobiDB-lite"/>
    </source>
</evidence>
<dbReference type="Gene3D" id="3.10.10.10">
    <property type="entry name" value="HIV Type 1 Reverse Transcriptase, subunit A, domain 1"/>
    <property type="match status" value="1"/>
</dbReference>
<dbReference type="GO" id="GO:0003964">
    <property type="term" value="F:RNA-directed DNA polymerase activity"/>
    <property type="evidence" value="ECO:0007669"/>
    <property type="project" value="UniProtKB-KW"/>
</dbReference>
<dbReference type="Pfam" id="PF17921">
    <property type="entry name" value="Integrase_H2C2"/>
    <property type="match status" value="1"/>
</dbReference>
<sequence length="1341" mass="152619">MNLISEVVLRKMVNFEIIEAPPINLKTLSNVSVTTKLVIKTTVGIKNSNFSGHFVLAEAELSPSFDVILGLEFLNFHKFTVNCDKNLIKNEQVEAGWNFVRVDHSTGMEIMENNSYGIDSKGENNEINKLEINDNSMGISSESKSKKKINVMNNLENNDVKICNFTKLTARIQKGCTIPPKEKKYIKLKVDDEHKCLSNDQIVLLERNRNSKTFLFARSVSKIEDGNLCLALIWNITDDPLHLNKNMILANVEPVIQQEHEEYVNVIDNDREKKINWEEKLDLNHLTDGEKTNLLNLLDKYKSVFAQSISDLGSCDIVQHEIHLSDNIPIRQKPYRVPYALKSEMKNQINQLLDAGIIQPSKTAYSAPVMLVKKADGSYRLVADLRKINEKTIPDNFPLPNLTEMVDMLSGAKYFTSMDLTSGFHQMKMHPSYAHLTGISTEFGLFEFKRMPFGLKNASSSFQRLMSIVLAGLSELQVSCYIDDVVVASKTVQEHLERLEIVFQRFTTANLKLKPSKCSFMQKQITYLGHTVKEGVVFPDTKNLNSIKKALPPQTKKQVRSFLGLTGFYRRFIPNYSKTALPLTNLTREETKFVWSESEQLAFETLRDCLASEPCLKLPDFTREFSISTDASNYALGAVLVQSDDEGFKHPVAFASRKLGPTEVKYSTVEKECLGVLFGITQFKNYVYGTKFTLYSDQQSLSKIKKFKDPTSRISRWLLTLQQYDFSIVHKPGRLNLMADYLSRAAYSVNKGEKKELVKEMHAIETQFLVTEINSIPTAQIIEQQQQDDFCKSIKAKLDSGFIFAPKSPKFFYRDGMLLCYRGKSDRHREKAKLVVPKTLIATVLNSCHDSKTVAHAGFSRTLKRIKEKFYWQKFYKVVKNYVASCHTCISRRGYSKNQKAPVQKIPTPDYPFEKVSFDAVGPFVTSIEGNKYLIVMTDYFTRYPEVYPVKDIQSSTVAKVLLDFISRHGIMKVLYSDRGSNFISAAMQEVYDILGISKKQCLSYSPQGNGVVERLNKTLLESLSHLVSVNQTDWCQQVPLALMAYRNAHHRSVDEKPSFLLYGRDITMPPDFIYSEPVRSYAETFSYKQDLINKLNSTFSIIKSNLEKSAEVNSKFTGKIPKNKLIEVGDVVYLNTPRIKVNTTKKLAKLNQGPFRVIAKTSPVVFKIKHINEPSNIQTVHLNRIFKVPERATFEWETSDNETPVDICPTAVQCVQTEEEILREFPPYTLPLEPGEYQDDITNESRRSNIVQTSREQVLEGQGCEVVDREVILIPSISNEEQVPIGELVVEVQTCNDEREDIQDVSVSGEIEDIQGGNKNSKETWSSRLRPRDGSGFVKK</sequence>
<dbReference type="Gene3D" id="3.30.70.270">
    <property type="match status" value="2"/>
</dbReference>
<name>A0A4Y2QUQ3_ARAVE</name>
<comment type="caution">
    <text evidence="11">The sequence shown here is derived from an EMBL/GenBank/DDBJ whole genome shotgun (WGS) entry which is preliminary data.</text>
</comment>
<evidence type="ECO:0000256" key="5">
    <source>
        <dbReference type="ARBA" id="ARBA00022759"/>
    </source>
</evidence>
<dbReference type="GO" id="GO:0003676">
    <property type="term" value="F:nucleic acid binding"/>
    <property type="evidence" value="ECO:0007669"/>
    <property type="project" value="InterPro"/>
</dbReference>
<dbReference type="SUPFAM" id="SSF56672">
    <property type="entry name" value="DNA/RNA polymerases"/>
    <property type="match status" value="1"/>
</dbReference>
<dbReference type="InterPro" id="IPR036397">
    <property type="entry name" value="RNaseH_sf"/>
</dbReference>
<dbReference type="InterPro" id="IPR001584">
    <property type="entry name" value="Integrase_cat-core"/>
</dbReference>
<dbReference type="FunFam" id="3.10.20.370:FF:000001">
    <property type="entry name" value="Retrovirus-related Pol polyprotein from transposon 17.6-like protein"/>
    <property type="match status" value="1"/>
</dbReference>
<keyword evidence="4" id="KW-0540">Nuclease</keyword>
<keyword evidence="6" id="KW-0378">Hydrolase</keyword>
<evidence type="ECO:0000256" key="4">
    <source>
        <dbReference type="ARBA" id="ARBA00022722"/>
    </source>
</evidence>
<dbReference type="OrthoDB" id="6437448at2759"/>
<evidence type="ECO:0000313" key="11">
    <source>
        <dbReference type="EMBL" id="GBN66879.1"/>
    </source>
</evidence>
<dbReference type="InterPro" id="IPR054465">
    <property type="entry name" value="Integrase_p58-like_C"/>
</dbReference>
<dbReference type="EC" id="2.7.7.49" evidence="1"/>
<dbReference type="EMBL" id="BGPR01014831">
    <property type="protein sequence ID" value="GBN66879.1"/>
    <property type="molecule type" value="Genomic_DNA"/>
</dbReference>
<protein>
    <recommendedName>
        <fullName evidence="1">RNA-directed DNA polymerase</fullName>
        <ecNumber evidence="1">2.7.7.49</ecNumber>
    </recommendedName>
</protein>
<feature type="domain" description="Integrase catalytic" evidence="10">
    <location>
        <begin position="908"/>
        <end position="1066"/>
    </location>
</feature>
<dbReference type="InterPro" id="IPR041373">
    <property type="entry name" value="RT_RNaseH"/>
</dbReference>
<dbReference type="PANTHER" id="PTHR37984">
    <property type="entry name" value="PROTEIN CBG26694"/>
    <property type="match status" value="1"/>
</dbReference>
<reference evidence="11 12" key="1">
    <citation type="journal article" date="2019" name="Sci. Rep.">
        <title>Orb-weaving spider Araneus ventricosus genome elucidates the spidroin gene catalogue.</title>
        <authorList>
            <person name="Kono N."/>
            <person name="Nakamura H."/>
            <person name="Ohtoshi R."/>
            <person name="Moran D.A.P."/>
            <person name="Shinohara A."/>
            <person name="Yoshida Y."/>
            <person name="Fujiwara M."/>
            <person name="Mori M."/>
            <person name="Tomita M."/>
            <person name="Arakawa K."/>
        </authorList>
    </citation>
    <scope>NUCLEOTIDE SEQUENCE [LARGE SCALE GENOMIC DNA]</scope>
</reference>
<keyword evidence="2" id="KW-0808">Transferase</keyword>
<dbReference type="FunFam" id="3.30.420.10:FF:000032">
    <property type="entry name" value="Retrovirus-related Pol polyprotein from transposon 297-like Protein"/>
    <property type="match status" value="1"/>
</dbReference>
<dbReference type="PANTHER" id="PTHR37984:SF5">
    <property type="entry name" value="PROTEIN NYNRIN-LIKE"/>
    <property type="match status" value="1"/>
</dbReference>
<dbReference type="Gene3D" id="2.40.70.10">
    <property type="entry name" value="Acid Proteases"/>
    <property type="match status" value="1"/>
</dbReference>
<evidence type="ECO:0000256" key="1">
    <source>
        <dbReference type="ARBA" id="ARBA00012493"/>
    </source>
</evidence>
<keyword evidence="7" id="KW-0695">RNA-directed DNA polymerase</keyword>
<dbReference type="FunFam" id="1.10.340.70:FF:000001">
    <property type="entry name" value="Retrovirus-related Pol polyprotein from transposon gypsy-like Protein"/>
    <property type="match status" value="1"/>
</dbReference>
<evidence type="ECO:0000256" key="3">
    <source>
        <dbReference type="ARBA" id="ARBA00022695"/>
    </source>
</evidence>
<dbReference type="GO" id="GO:0004519">
    <property type="term" value="F:endonuclease activity"/>
    <property type="evidence" value="ECO:0007669"/>
    <property type="project" value="UniProtKB-KW"/>
</dbReference>
<evidence type="ECO:0000256" key="2">
    <source>
        <dbReference type="ARBA" id="ARBA00022679"/>
    </source>
</evidence>
<evidence type="ECO:0000256" key="6">
    <source>
        <dbReference type="ARBA" id="ARBA00022801"/>
    </source>
</evidence>
<dbReference type="PROSITE" id="PS50878">
    <property type="entry name" value="RT_POL"/>
    <property type="match status" value="1"/>
</dbReference>
<evidence type="ECO:0000259" key="10">
    <source>
        <dbReference type="PROSITE" id="PS50994"/>
    </source>
</evidence>
<dbReference type="GO" id="GO:0042575">
    <property type="term" value="C:DNA polymerase complex"/>
    <property type="evidence" value="ECO:0007669"/>
    <property type="project" value="UniProtKB-ARBA"/>
</dbReference>